<sequence>MKLFSGLFGSRPKAATQSASGGRQYSADDPRLLEEIRRSVNGSVSADVMKNDAINRAMRLLSESIGMLPAHLVYKDKSQSSDTNGRAVNHPVDRLLHRKPNNWQTPLEFKRLMQALLLRDGIACAQIVRSGDRIIQLQPLAKFVVEPKQNIDWSMSYDVTNRNGVKTTLQQSDIFAIRDLDLVDGVKGSSRLKQASDAIDLAKAIRTAAKKLFDNNMQPGGSLSTEKSLSPEARNNLKTSMREREGADNAGKWLLLEEGLKAELFGKTLEESLQTENLSAQIEAIARIFGTPRPLLMMDETSWGSGIDSLAIFFVTYGLLPQFTNWEQAVERDLLTDEEVDEYQCKFNEAALLRGSMKDQAEFFAKALGSGGHQPWMTVNEVRGYSDYSDVEGGNDLPERAGAKTGASNEPAQTS</sequence>
<keyword evidence="3" id="KW-1185">Reference proteome</keyword>
<accession>A0ABV2IHX1</accession>
<comment type="caution">
    <text evidence="2">The sequence shown here is derived from an EMBL/GenBank/DDBJ whole genome shotgun (WGS) entry which is preliminary data.</text>
</comment>
<feature type="region of interest" description="Disordered" evidence="1">
    <location>
        <begin position="1"/>
        <end position="30"/>
    </location>
</feature>
<dbReference type="RefSeq" id="WP_354435628.1">
    <property type="nucleotide sequence ID" value="NZ_JBEPLY010000017.1"/>
</dbReference>
<reference evidence="2 3" key="1">
    <citation type="submission" date="2024-06" db="EMBL/GenBank/DDBJ databases">
        <title>Genomic Encyclopedia of Type Strains, Phase IV (KMG-IV): sequencing the most valuable type-strain genomes for metagenomic binning, comparative biology and taxonomic classification.</title>
        <authorList>
            <person name="Goeker M."/>
        </authorList>
    </citation>
    <scope>NUCLEOTIDE SEQUENCE [LARGE SCALE GENOMIC DNA]</scope>
    <source>
        <strain evidence="2 3">DSM 28102</strain>
    </source>
</reference>
<protein>
    <submittedName>
        <fullName evidence="2">HK97 family phage portal protein</fullName>
    </submittedName>
</protein>
<organism evidence="2 3">
    <name type="scientific">Martelella mangrovi</name>
    <dbReference type="NCBI Taxonomy" id="1397477"/>
    <lineage>
        <taxon>Bacteria</taxon>
        <taxon>Pseudomonadati</taxon>
        <taxon>Pseudomonadota</taxon>
        <taxon>Alphaproteobacteria</taxon>
        <taxon>Hyphomicrobiales</taxon>
        <taxon>Aurantimonadaceae</taxon>
        <taxon>Martelella</taxon>
    </lineage>
</organism>
<dbReference type="Pfam" id="PF04860">
    <property type="entry name" value="Phage_portal"/>
    <property type="match status" value="1"/>
</dbReference>
<feature type="region of interest" description="Disordered" evidence="1">
    <location>
        <begin position="388"/>
        <end position="415"/>
    </location>
</feature>
<dbReference type="NCBIfam" id="TIGR01537">
    <property type="entry name" value="portal_HK97"/>
    <property type="match status" value="1"/>
</dbReference>
<dbReference type="InterPro" id="IPR006427">
    <property type="entry name" value="Portal_HK97"/>
</dbReference>
<evidence type="ECO:0000313" key="2">
    <source>
        <dbReference type="EMBL" id="MET3601822.1"/>
    </source>
</evidence>
<dbReference type="Proteomes" id="UP001549164">
    <property type="component" value="Unassembled WGS sequence"/>
</dbReference>
<feature type="compositionally biased region" description="Polar residues" evidence="1">
    <location>
        <begin position="406"/>
        <end position="415"/>
    </location>
</feature>
<name>A0ABV2IHX1_9HYPH</name>
<proteinExistence type="predicted"/>
<dbReference type="EMBL" id="JBEPLY010000017">
    <property type="protein sequence ID" value="MET3601822.1"/>
    <property type="molecule type" value="Genomic_DNA"/>
</dbReference>
<evidence type="ECO:0000313" key="3">
    <source>
        <dbReference type="Proteomes" id="UP001549164"/>
    </source>
</evidence>
<evidence type="ECO:0000256" key="1">
    <source>
        <dbReference type="SAM" id="MobiDB-lite"/>
    </source>
</evidence>
<dbReference type="InterPro" id="IPR006944">
    <property type="entry name" value="Phage/GTA_portal"/>
</dbReference>
<gene>
    <name evidence="2" type="ORF">ABID12_003785</name>
</gene>